<name>A0ABS2TGT4_9ACTO</name>
<dbReference type="RefSeq" id="WP_187996948.1">
    <property type="nucleotide sequence ID" value="NZ_JACEXG010000005.1"/>
</dbReference>
<evidence type="ECO:0000313" key="4">
    <source>
        <dbReference type="Proteomes" id="UP000705983"/>
    </source>
</evidence>
<evidence type="ECO:0000259" key="2">
    <source>
        <dbReference type="Pfam" id="PF13559"/>
    </source>
</evidence>
<comment type="caution">
    <text evidence="3">The sequence shown here is derived from an EMBL/GenBank/DDBJ whole genome shotgun (WGS) entry which is preliminary data.</text>
</comment>
<keyword evidence="1" id="KW-0472">Membrane</keyword>
<dbReference type="Pfam" id="PF13559">
    <property type="entry name" value="DUF4129"/>
    <property type="match status" value="1"/>
</dbReference>
<protein>
    <submittedName>
        <fullName evidence="3">DUF4129 domain-containing protein</fullName>
    </submittedName>
</protein>
<evidence type="ECO:0000256" key="1">
    <source>
        <dbReference type="SAM" id="Phobius"/>
    </source>
</evidence>
<proteinExistence type="predicted"/>
<accession>A0ABS2TGT4</accession>
<evidence type="ECO:0000313" key="3">
    <source>
        <dbReference type="EMBL" id="MBM9433842.1"/>
    </source>
</evidence>
<feature type="domain" description="Protein-glutamine gamma-glutamyltransferase-like C-terminal" evidence="2">
    <location>
        <begin position="125"/>
        <end position="190"/>
    </location>
</feature>
<keyword evidence="4" id="KW-1185">Reference proteome</keyword>
<keyword evidence="1" id="KW-1133">Transmembrane helix</keyword>
<sequence>MLRRLAAALSPEGDEARRWAEEELGKGKYAEQGPSLLERVGTWLVELLERISFTTDAPRTGSIAVVILIVALAGAGLYLSRLKGGGTVTAAGLILDDHRPASVLVRDAERAYRSGDYAAACVDYFRASIRALDQAGIIAATPAMTATEAASWATARTGIPFEPGAKLFDSIMYGGGSAERADADAMADLLSRCSDGIRV</sequence>
<feature type="transmembrane region" description="Helical" evidence="1">
    <location>
        <begin position="60"/>
        <end position="79"/>
    </location>
</feature>
<dbReference type="InterPro" id="IPR025403">
    <property type="entry name" value="TgpA-like_C"/>
</dbReference>
<dbReference type="Proteomes" id="UP000705983">
    <property type="component" value="Unassembled WGS sequence"/>
</dbReference>
<dbReference type="EMBL" id="JAFFJS010000005">
    <property type="protein sequence ID" value="MBM9433842.1"/>
    <property type="molecule type" value="Genomic_DNA"/>
</dbReference>
<keyword evidence="1" id="KW-0812">Transmembrane</keyword>
<reference evidence="4" key="1">
    <citation type="submission" date="2021-02" db="EMBL/GenBank/DDBJ databases">
        <title>Leucobacter sp. CX169.</title>
        <authorList>
            <person name="Cheng Y."/>
        </authorList>
    </citation>
    <scope>NUCLEOTIDE SEQUENCE [LARGE SCALE GENOMIC DNA]</scope>
    <source>
        <strain evidence="4">JY899</strain>
    </source>
</reference>
<organism evidence="3 4">
    <name type="scientific">Flaviflexus equikiangi</name>
    <dbReference type="NCBI Taxonomy" id="2758573"/>
    <lineage>
        <taxon>Bacteria</taxon>
        <taxon>Bacillati</taxon>
        <taxon>Actinomycetota</taxon>
        <taxon>Actinomycetes</taxon>
        <taxon>Actinomycetales</taxon>
        <taxon>Actinomycetaceae</taxon>
        <taxon>Flaviflexus</taxon>
    </lineage>
</organism>
<gene>
    <name evidence="3" type="ORF">JVW63_09075</name>
</gene>